<dbReference type="InterPro" id="IPR027417">
    <property type="entry name" value="P-loop_NTPase"/>
</dbReference>
<dbReference type="PANTHER" id="PTHR42957:SF1">
    <property type="entry name" value="HELICASE MJ1565-RELATED"/>
    <property type="match status" value="1"/>
</dbReference>
<proteinExistence type="predicted"/>
<dbReference type="RefSeq" id="WP_011345008.1">
    <property type="nucleotide sequence ID" value="NC_007503.1"/>
</dbReference>
<dbReference type="Proteomes" id="UP000002706">
    <property type="component" value="Chromosome"/>
</dbReference>
<dbReference type="PANTHER" id="PTHR42957">
    <property type="entry name" value="HELICASE MJ1565-RELATED"/>
    <property type="match status" value="1"/>
</dbReference>
<dbReference type="OrthoDB" id="9806951at2"/>
<dbReference type="Gene3D" id="3.40.50.300">
    <property type="entry name" value="P-loop containing nucleotide triphosphate hydrolases"/>
    <property type="match status" value="2"/>
</dbReference>
<evidence type="ECO:0000313" key="2">
    <source>
        <dbReference type="EMBL" id="ABB16033.1"/>
    </source>
</evidence>
<protein>
    <submittedName>
        <fullName evidence="2">Conserved domain protein</fullName>
    </submittedName>
</protein>
<keyword evidence="3" id="KW-1185">Reference proteome</keyword>
<dbReference type="InterPro" id="IPR008571">
    <property type="entry name" value="HerA-like"/>
</dbReference>
<dbReference type="Pfam" id="PF01935">
    <property type="entry name" value="DUF87"/>
    <property type="match status" value="1"/>
</dbReference>
<dbReference type="STRING" id="246194.CHY_2121"/>
<dbReference type="HOGENOM" id="CLU_388784_0_0_9"/>
<dbReference type="InParanoid" id="Q3AA99"/>
<organism evidence="2 3">
    <name type="scientific">Carboxydothermus hydrogenoformans (strain ATCC BAA-161 / DSM 6008 / Z-2901)</name>
    <dbReference type="NCBI Taxonomy" id="246194"/>
    <lineage>
        <taxon>Bacteria</taxon>
        <taxon>Bacillati</taxon>
        <taxon>Bacillota</taxon>
        <taxon>Clostridia</taxon>
        <taxon>Thermoanaerobacterales</taxon>
        <taxon>Thermoanaerobacteraceae</taxon>
        <taxon>Carboxydothermus</taxon>
    </lineage>
</organism>
<gene>
    <name evidence="2" type="ordered locus">CHY_2121</name>
</gene>
<evidence type="ECO:0000313" key="3">
    <source>
        <dbReference type="Proteomes" id="UP000002706"/>
    </source>
</evidence>
<dbReference type="AlphaFoldDB" id="Q3AA99"/>
<dbReference type="InterPro" id="IPR002789">
    <property type="entry name" value="HerA_central"/>
</dbReference>
<evidence type="ECO:0000259" key="1">
    <source>
        <dbReference type="Pfam" id="PF01935"/>
    </source>
</evidence>
<name>Q3AA99_CARHZ</name>
<reference evidence="2 3" key="1">
    <citation type="journal article" date="2005" name="PLoS Genet.">
        <title>Life in hot carbon monoxide: the complete genome sequence of Carboxydothermus hydrogenoformans Z-2901.</title>
        <authorList>
            <person name="Wu M."/>
            <person name="Ren Q."/>
            <person name="Durkin A.S."/>
            <person name="Daugherty S.C."/>
            <person name="Brinkac L.M."/>
            <person name="Dodson R.J."/>
            <person name="Madupu R."/>
            <person name="Sullivan S.A."/>
            <person name="Kolonay J.F."/>
            <person name="Haft D.H."/>
            <person name="Nelson W.C."/>
            <person name="Tallon L.J."/>
            <person name="Jones K.M."/>
            <person name="Ulrich L.E."/>
            <person name="Gonzalez J.M."/>
            <person name="Zhulin I.B."/>
            <person name="Robb F.T."/>
            <person name="Eisen J.A."/>
        </authorList>
    </citation>
    <scope>NUCLEOTIDE SEQUENCE [LARGE SCALE GENOMIC DNA]</scope>
    <source>
        <strain evidence="3">ATCC BAA-161 / DSM 6008 / Z-2901</strain>
    </source>
</reference>
<feature type="domain" description="Helicase HerA central" evidence="1">
    <location>
        <begin position="180"/>
        <end position="418"/>
    </location>
</feature>
<dbReference type="SUPFAM" id="SSF52540">
    <property type="entry name" value="P-loop containing nucleoside triphosphate hydrolases"/>
    <property type="match status" value="1"/>
</dbReference>
<sequence>MLFEPNKVIGIFKGFTEKGLEFAAELVLPYNASMIERPQLGQFILIELGSEIEAALGRITKFIPTGLLTTPEGEEYFNALGRRSEPIPEDLKEQKLRYRVYVKLLGAVKIDDNGKIVYVPSQRRLPHLGSKVAWPSDEVLREICSLNQGNTEIGHYVLGEFVYCGSKEEPDNPIFRSLDPKLPISFDIKNLIARRTLVFARAGYGKSNLMKLLLSELYRKTPTTEKGLKVGTLVFDADGEYFWPDQVKNRPGLCNVPHLVEKIVIFTNRPAPNEYYQKFIAGPVTLNVAEFRPQDVIHLCIPPEKQTNQNVVKLRSLSQSSWEQMVELIHKASLQAPDEKIAELLGYSPEQANVYQAEISAAKSNMFNIIKTLHHDPDSNLTEGVKKALSEGALVIVDISLLSSSASEKLAGLLLKKIFDHNQENFTSGQPIIPAIVVLEEAQSVLGKNLDDSSPFVEWVKEGRKYDLGAILITQQPGSIAPEILSQADNWFVFHLLSENDAQTLNRFNSHFSDDILAHLIGEPIQGNCYMWSAPRQPFVLPVRVKNFEKLYSASCQTPFDNTLVETVIKATQEKTRKKLIAIYNILLQNKTRYRYDQNTVSLRADIFYHQIVEAFKNRGINEIPSYDKILDYLRRIFGNSEVYRDKNSDNQDIFKINLNAWNKKIEKKQ</sequence>
<accession>Q3AA99</accession>
<dbReference type="eggNOG" id="COG0433">
    <property type="taxonomic scope" value="Bacteria"/>
</dbReference>
<dbReference type="KEGG" id="chy:CHY_2121"/>
<dbReference type="EMBL" id="CP000141">
    <property type="protein sequence ID" value="ABB16033.1"/>
    <property type="molecule type" value="Genomic_DNA"/>
</dbReference>